<sequence>MKCNIGKIDRMIRIFLGACIIAVGFYNQSWWGIVGIIPLFTAAFGWCPAYVPFGISTCETKK</sequence>
<keyword evidence="4" id="KW-1185">Reference proteome</keyword>
<evidence type="ECO:0000313" key="3">
    <source>
        <dbReference type="EMBL" id="MCL1106796.1"/>
    </source>
</evidence>
<dbReference type="AlphaFoldDB" id="A0A9X2CEW0"/>
<evidence type="ECO:0000313" key="4">
    <source>
        <dbReference type="Proteomes" id="UP001139408"/>
    </source>
</evidence>
<gene>
    <name evidence="3" type="ORF">L2749_16300</name>
</gene>
<keyword evidence="1" id="KW-0812">Transmembrane</keyword>
<feature type="transmembrane region" description="Helical" evidence="1">
    <location>
        <begin position="36"/>
        <end position="55"/>
    </location>
</feature>
<dbReference type="InterPro" id="IPR021309">
    <property type="entry name" value="YgaP-like_TM"/>
</dbReference>
<protein>
    <submittedName>
        <fullName evidence="3">DUF2892 domain-containing protein</fullName>
    </submittedName>
</protein>
<keyword evidence="1" id="KW-1133">Transmembrane helix</keyword>
<proteinExistence type="predicted"/>
<dbReference type="RefSeq" id="WP_188926101.1">
    <property type="nucleotide sequence ID" value="NZ_BMQI01000039.1"/>
</dbReference>
<feature type="transmembrane region" description="Helical" evidence="1">
    <location>
        <begin position="12"/>
        <end position="30"/>
    </location>
</feature>
<keyword evidence="1" id="KW-0472">Membrane</keyword>
<evidence type="ECO:0000256" key="1">
    <source>
        <dbReference type="SAM" id="Phobius"/>
    </source>
</evidence>
<accession>A0A9X2CEW0</accession>
<dbReference type="Proteomes" id="UP001139408">
    <property type="component" value="Unassembled WGS sequence"/>
</dbReference>
<evidence type="ECO:0000259" key="2">
    <source>
        <dbReference type="Pfam" id="PF11127"/>
    </source>
</evidence>
<name>A0A9X2CEW0_9GAMM</name>
<organism evidence="3 4">
    <name type="scientific">Shewanella algicola</name>
    <dbReference type="NCBI Taxonomy" id="640633"/>
    <lineage>
        <taxon>Bacteria</taxon>
        <taxon>Pseudomonadati</taxon>
        <taxon>Pseudomonadota</taxon>
        <taxon>Gammaproteobacteria</taxon>
        <taxon>Alteromonadales</taxon>
        <taxon>Shewanellaceae</taxon>
        <taxon>Shewanella</taxon>
    </lineage>
</organism>
<feature type="domain" description="Inner membrane protein YgaP-like transmembrane" evidence="2">
    <location>
        <begin position="1"/>
        <end position="61"/>
    </location>
</feature>
<comment type="caution">
    <text evidence="3">The sequence shown here is derived from an EMBL/GenBank/DDBJ whole genome shotgun (WGS) entry which is preliminary data.</text>
</comment>
<dbReference type="EMBL" id="JAKILJ010000041">
    <property type="protein sequence ID" value="MCL1106796.1"/>
    <property type="molecule type" value="Genomic_DNA"/>
</dbReference>
<dbReference type="Pfam" id="PF11127">
    <property type="entry name" value="YgaP-like_TM"/>
    <property type="match status" value="1"/>
</dbReference>
<reference evidence="3" key="1">
    <citation type="submission" date="2022-01" db="EMBL/GenBank/DDBJ databases">
        <title>Whole genome-based taxonomy of the Shewanellaceae.</title>
        <authorList>
            <person name="Martin-Rodriguez A.J."/>
        </authorList>
    </citation>
    <scope>NUCLEOTIDE SEQUENCE</scope>
    <source>
        <strain evidence="3">DSM 23803</strain>
    </source>
</reference>